<keyword evidence="1 5" id="KW-0963">Cytoplasm</keyword>
<dbReference type="NCBIfam" id="TIGR00250">
    <property type="entry name" value="RNAse_H_YqgF"/>
    <property type="match status" value="1"/>
</dbReference>
<dbReference type="EC" id="3.1.-.-" evidence="5"/>
<dbReference type="HAMAP" id="MF_00651">
    <property type="entry name" value="Nuclease_YqgF"/>
    <property type="match status" value="1"/>
</dbReference>
<evidence type="ECO:0000313" key="8">
    <source>
        <dbReference type="Proteomes" id="UP001221558"/>
    </source>
</evidence>
<evidence type="ECO:0000256" key="2">
    <source>
        <dbReference type="ARBA" id="ARBA00022517"/>
    </source>
</evidence>
<organism evidence="7 8">
    <name type="scientific">Sphingobacterium oryzagri</name>
    <dbReference type="NCBI Taxonomy" id="3025669"/>
    <lineage>
        <taxon>Bacteria</taxon>
        <taxon>Pseudomonadati</taxon>
        <taxon>Bacteroidota</taxon>
        <taxon>Sphingobacteriia</taxon>
        <taxon>Sphingobacteriales</taxon>
        <taxon>Sphingobacteriaceae</taxon>
        <taxon>Sphingobacterium</taxon>
    </lineage>
</organism>
<dbReference type="PANTHER" id="PTHR33317:SF4">
    <property type="entry name" value="POLYNUCLEOTIDYL TRANSFERASE, RIBONUCLEASE H-LIKE SUPERFAMILY PROTEIN"/>
    <property type="match status" value="1"/>
</dbReference>
<dbReference type="InterPro" id="IPR012337">
    <property type="entry name" value="RNaseH-like_sf"/>
</dbReference>
<comment type="subcellular location">
    <subcellularLocation>
        <location evidence="5">Cytoplasm</location>
    </subcellularLocation>
</comment>
<reference evidence="7 8" key="1">
    <citation type="submission" date="2023-02" db="EMBL/GenBank/DDBJ databases">
        <title>Genome sequence of Sphingobacterium sp. KACC 22765.</title>
        <authorList>
            <person name="Kim S."/>
            <person name="Heo J."/>
            <person name="Kwon S.-W."/>
        </authorList>
    </citation>
    <scope>NUCLEOTIDE SEQUENCE [LARGE SCALE GENOMIC DNA]</scope>
    <source>
        <strain evidence="7 8">KACC 22765</strain>
    </source>
</reference>
<keyword evidence="4 5" id="KW-0378">Hydrolase</keyword>
<dbReference type="Gene3D" id="3.30.420.140">
    <property type="entry name" value="YqgF/RNase H-like domain"/>
    <property type="match status" value="1"/>
</dbReference>
<dbReference type="InterPro" id="IPR037027">
    <property type="entry name" value="YqgF/RNaseH-like_dom_sf"/>
</dbReference>
<feature type="domain" description="YqgF/RNase H-like" evidence="6">
    <location>
        <begin position="1"/>
        <end position="99"/>
    </location>
</feature>
<evidence type="ECO:0000256" key="5">
    <source>
        <dbReference type="HAMAP-Rule" id="MF_00651"/>
    </source>
</evidence>
<dbReference type="Pfam" id="PF03652">
    <property type="entry name" value="RuvX"/>
    <property type="match status" value="1"/>
</dbReference>
<evidence type="ECO:0000256" key="1">
    <source>
        <dbReference type="ARBA" id="ARBA00022490"/>
    </source>
</evidence>
<proteinExistence type="inferred from homology"/>
<keyword evidence="3 5" id="KW-0540">Nuclease</keyword>
<protein>
    <recommendedName>
        <fullName evidence="5">Putative pre-16S rRNA nuclease</fullName>
        <ecNumber evidence="5">3.1.-.-</ecNumber>
    </recommendedName>
</protein>
<evidence type="ECO:0000259" key="6">
    <source>
        <dbReference type="SMART" id="SM00732"/>
    </source>
</evidence>
<dbReference type="InterPro" id="IPR005227">
    <property type="entry name" value="YqgF"/>
</dbReference>
<evidence type="ECO:0000256" key="4">
    <source>
        <dbReference type="ARBA" id="ARBA00022801"/>
    </source>
</evidence>
<dbReference type="InterPro" id="IPR006641">
    <property type="entry name" value="YqgF/RNaseH-like_dom"/>
</dbReference>
<dbReference type="Proteomes" id="UP001221558">
    <property type="component" value="Chromosome"/>
</dbReference>
<sequence>MRIMAFDYGTKRIGIAVTDPMQIIATSLTTVHPEDIWSFLAKYLSEEQVATFVVGKPMQLDGTASASAQYVVGFVRKLKKTYPSIAVAEIDERFTSKMASAVIAQSGKNKSKRQDKGLIDTVSATIILQTYMDSRH</sequence>
<dbReference type="EMBL" id="CP117880">
    <property type="protein sequence ID" value="WDF68296.1"/>
    <property type="molecule type" value="Genomic_DNA"/>
</dbReference>
<dbReference type="RefSeq" id="WP_274267029.1">
    <property type="nucleotide sequence ID" value="NZ_CP117880.1"/>
</dbReference>
<comment type="similarity">
    <text evidence="5">Belongs to the YqgF HJR family.</text>
</comment>
<keyword evidence="2 5" id="KW-0690">Ribosome biogenesis</keyword>
<name>A0ABY7WF99_9SPHI</name>
<dbReference type="SMART" id="SM00732">
    <property type="entry name" value="YqgFc"/>
    <property type="match status" value="1"/>
</dbReference>
<dbReference type="PANTHER" id="PTHR33317">
    <property type="entry name" value="POLYNUCLEOTIDYL TRANSFERASE, RIBONUCLEASE H-LIKE SUPERFAMILY PROTEIN"/>
    <property type="match status" value="1"/>
</dbReference>
<dbReference type="CDD" id="cd16964">
    <property type="entry name" value="YqgF"/>
    <property type="match status" value="1"/>
</dbReference>
<keyword evidence="8" id="KW-1185">Reference proteome</keyword>
<comment type="function">
    <text evidence="5">Could be a nuclease involved in processing of the 5'-end of pre-16S rRNA.</text>
</comment>
<dbReference type="SUPFAM" id="SSF53098">
    <property type="entry name" value="Ribonuclease H-like"/>
    <property type="match status" value="1"/>
</dbReference>
<gene>
    <name evidence="7" type="primary">ruvX</name>
    <name evidence="7" type="ORF">PQ465_18615</name>
</gene>
<accession>A0ABY7WF99</accession>
<evidence type="ECO:0000313" key="7">
    <source>
        <dbReference type="EMBL" id="WDF68296.1"/>
    </source>
</evidence>
<evidence type="ECO:0000256" key="3">
    <source>
        <dbReference type="ARBA" id="ARBA00022722"/>
    </source>
</evidence>